<dbReference type="Gene3D" id="2.40.70.10">
    <property type="entry name" value="Acid Proteases"/>
    <property type="match status" value="2"/>
</dbReference>
<dbReference type="GO" id="GO:0004190">
    <property type="term" value="F:aspartic-type endopeptidase activity"/>
    <property type="evidence" value="ECO:0007669"/>
    <property type="project" value="InterPro"/>
</dbReference>
<evidence type="ECO:0000256" key="2">
    <source>
        <dbReference type="ARBA" id="ARBA00007447"/>
    </source>
</evidence>
<feature type="domain" description="Xylanase inhibitor C-terminal" evidence="5">
    <location>
        <begin position="148"/>
        <end position="304"/>
    </location>
</feature>
<dbReference type="InterPro" id="IPR032861">
    <property type="entry name" value="TAXi_N"/>
</dbReference>
<name>A0AAV6WKL7_9LAMI</name>
<feature type="domain" description="Xylanase inhibitor N-terminal" evidence="6">
    <location>
        <begin position="29"/>
        <end position="113"/>
    </location>
</feature>
<accession>A0AAV6WKL7</accession>
<evidence type="ECO:0000313" key="8">
    <source>
        <dbReference type="Proteomes" id="UP000826271"/>
    </source>
</evidence>
<dbReference type="FunFam" id="2.40.70.10:FF:000041">
    <property type="entry name" value="Basic 7S globulin"/>
    <property type="match status" value="1"/>
</dbReference>
<dbReference type="InterPro" id="IPR021109">
    <property type="entry name" value="Peptidase_aspartic_dom_sf"/>
</dbReference>
<dbReference type="PANTHER" id="PTHR47965">
    <property type="entry name" value="ASPARTYL PROTEASE-RELATED"/>
    <property type="match status" value="1"/>
</dbReference>
<dbReference type="InterPro" id="IPR001461">
    <property type="entry name" value="Aspartic_peptidase_A1"/>
</dbReference>
<dbReference type="Pfam" id="PF14543">
    <property type="entry name" value="TAXi_N"/>
    <property type="match status" value="1"/>
</dbReference>
<dbReference type="Proteomes" id="UP000826271">
    <property type="component" value="Unassembled WGS sequence"/>
</dbReference>
<protein>
    <recommendedName>
        <fullName evidence="9">Peptidase A1 domain-containing protein</fullName>
    </recommendedName>
</protein>
<reference evidence="7" key="1">
    <citation type="submission" date="2019-10" db="EMBL/GenBank/DDBJ databases">
        <authorList>
            <person name="Zhang R."/>
            <person name="Pan Y."/>
            <person name="Wang J."/>
            <person name="Ma R."/>
            <person name="Yu S."/>
        </authorList>
    </citation>
    <scope>NUCLEOTIDE SEQUENCE</scope>
    <source>
        <strain evidence="7">LA-IB0</strain>
        <tissue evidence="7">Leaf</tissue>
    </source>
</reference>
<organism evidence="7 8">
    <name type="scientific">Buddleja alternifolia</name>
    <dbReference type="NCBI Taxonomy" id="168488"/>
    <lineage>
        <taxon>Eukaryota</taxon>
        <taxon>Viridiplantae</taxon>
        <taxon>Streptophyta</taxon>
        <taxon>Embryophyta</taxon>
        <taxon>Tracheophyta</taxon>
        <taxon>Spermatophyta</taxon>
        <taxon>Magnoliopsida</taxon>
        <taxon>eudicotyledons</taxon>
        <taxon>Gunneridae</taxon>
        <taxon>Pentapetalae</taxon>
        <taxon>asterids</taxon>
        <taxon>lamiids</taxon>
        <taxon>Lamiales</taxon>
        <taxon>Scrophulariaceae</taxon>
        <taxon>Buddlejeae</taxon>
        <taxon>Buddleja</taxon>
    </lineage>
</organism>
<evidence type="ECO:0000256" key="3">
    <source>
        <dbReference type="ARBA" id="ARBA00022525"/>
    </source>
</evidence>
<dbReference type="AlphaFoldDB" id="A0AAV6WKL7"/>
<dbReference type="InterPro" id="IPR032799">
    <property type="entry name" value="TAXi_C"/>
</dbReference>
<evidence type="ECO:0000256" key="4">
    <source>
        <dbReference type="ARBA" id="ARBA00022729"/>
    </source>
</evidence>
<sequence>MSQSTETPPFATVYSQNSISAVSDHPDLVDNFALSSTTKPGRPRPGSKLVFACTVPVADSKIYRGLARGSAGLAALGRFNYSIPAQVSRSFSTPLIFSLCLPSSSEASGLALFNSPRIDLSKSLIYTPLITAPIGSDTQVYIVSQSPEYYIGLTAIKVNGKSIPLNRSLLAITELGHGGVKISTSRAYSVLHTSVFNALRDAFVKESSKLNLTLIEPLEPFKVCYVAEKMEITRGGPAVPIIDLVLQSERLFWRIYRSNSMVRVRIGNVDAWCLGFVDGGDDPRTSIIIGGHQFEDNLLEFDFIGKLIYYYY</sequence>
<dbReference type="PANTHER" id="PTHR47965:SF67">
    <property type="entry name" value="BASIC 7S GLOBULIN 2-LIKE"/>
    <property type="match status" value="1"/>
</dbReference>
<dbReference type="GO" id="GO:0006508">
    <property type="term" value="P:proteolysis"/>
    <property type="evidence" value="ECO:0007669"/>
    <property type="project" value="InterPro"/>
</dbReference>
<comment type="similarity">
    <text evidence="2">Belongs to the peptidase A1 family.</text>
</comment>
<dbReference type="Pfam" id="PF14541">
    <property type="entry name" value="TAXi_C"/>
    <property type="match status" value="1"/>
</dbReference>
<dbReference type="SUPFAM" id="SSF50630">
    <property type="entry name" value="Acid proteases"/>
    <property type="match status" value="1"/>
</dbReference>
<dbReference type="GO" id="GO:0005576">
    <property type="term" value="C:extracellular region"/>
    <property type="evidence" value="ECO:0007669"/>
    <property type="project" value="UniProtKB-SubCell"/>
</dbReference>
<evidence type="ECO:0000259" key="5">
    <source>
        <dbReference type="Pfam" id="PF14541"/>
    </source>
</evidence>
<keyword evidence="4" id="KW-0732">Signal</keyword>
<evidence type="ECO:0000256" key="1">
    <source>
        <dbReference type="ARBA" id="ARBA00004239"/>
    </source>
</evidence>
<comment type="subcellular location">
    <subcellularLocation>
        <location evidence="1">Secreted</location>
        <location evidence="1">Extracellular space</location>
    </subcellularLocation>
</comment>
<gene>
    <name evidence="7" type="ORF">BUALT_Bualt13G0011900</name>
</gene>
<comment type="caution">
    <text evidence="7">The sequence shown here is derived from an EMBL/GenBank/DDBJ whole genome shotgun (WGS) entry which is preliminary data.</text>
</comment>
<evidence type="ECO:0000313" key="7">
    <source>
        <dbReference type="EMBL" id="KAG8370713.1"/>
    </source>
</evidence>
<keyword evidence="8" id="KW-1185">Reference proteome</keyword>
<proteinExistence type="inferred from homology"/>
<evidence type="ECO:0000259" key="6">
    <source>
        <dbReference type="Pfam" id="PF14543"/>
    </source>
</evidence>
<dbReference type="EMBL" id="WHWC01000013">
    <property type="protein sequence ID" value="KAG8370713.1"/>
    <property type="molecule type" value="Genomic_DNA"/>
</dbReference>
<evidence type="ECO:0008006" key="9">
    <source>
        <dbReference type="Google" id="ProtNLM"/>
    </source>
</evidence>
<keyword evidence="3" id="KW-0964">Secreted</keyword>